<dbReference type="InterPro" id="IPR001995">
    <property type="entry name" value="Peptidase_A2_cat"/>
</dbReference>
<reference evidence="4 5" key="1">
    <citation type="submission" date="2019-08" db="EMBL/GenBank/DDBJ databases">
        <title>Sphingorhabdus soil sp. nov., isolated from arctic soil.</title>
        <authorList>
            <person name="Liu Y."/>
        </authorList>
    </citation>
    <scope>NUCLEOTIDE SEQUENCE [LARGE SCALE GENOMIC DNA]</scope>
    <source>
        <strain evidence="4 5">D-2Q-5-6</strain>
    </source>
</reference>
<keyword evidence="4" id="KW-0645">Protease</keyword>
<feature type="chain" id="PRO_5022792251" evidence="2">
    <location>
        <begin position="16"/>
        <end position="177"/>
    </location>
</feature>
<dbReference type="Proteomes" id="UP000321129">
    <property type="component" value="Unassembled WGS sequence"/>
</dbReference>
<keyword evidence="5" id="KW-1185">Reference proteome</keyword>
<gene>
    <name evidence="4" type="ORF">FSZ31_03840</name>
</gene>
<dbReference type="InterPro" id="IPR021109">
    <property type="entry name" value="Peptidase_aspartic_dom_sf"/>
</dbReference>
<dbReference type="NCBIfam" id="TIGR02281">
    <property type="entry name" value="clan_AA_DTGA"/>
    <property type="match status" value="1"/>
</dbReference>
<dbReference type="InterPro" id="IPR034122">
    <property type="entry name" value="Retropepsin-like_bacterial"/>
</dbReference>
<evidence type="ECO:0000313" key="4">
    <source>
        <dbReference type="EMBL" id="TXC73867.1"/>
    </source>
</evidence>
<keyword evidence="2" id="KW-0732">Signal</keyword>
<evidence type="ECO:0000313" key="5">
    <source>
        <dbReference type="Proteomes" id="UP000321129"/>
    </source>
</evidence>
<protein>
    <submittedName>
        <fullName evidence="4">TIGR02281 family clan AA aspartic protease</fullName>
        <ecNumber evidence="4">3.4.23.-</ecNumber>
    </submittedName>
</protein>
<dbReference type="SUPFAM" id="SSF50630">
    <property type="entry name" value="Acid proteases"/>
    <property type="match status" value="1"/>
</dbReference>
<comment type="caution">
    <text evidence="4">The sequence shown here is derived from an EMBL/GenBank/DDBJ whole genome shotgun (WGS) entry which is preliminary data.</text>
</comment>
<dbReference type="OrthoDB" id="7595324at2"/>
<dbReference type="AlphaFoldDB" id="A0A5C6ULL9"/>
<dbReference type="EC" id="3.4.23.-" evidence="4"/>
<dbReference type="RefSeq" id="WP_147121704.1">
    <property type="nucleotide sequence ID" value="NZ_VOPY01000001.1"/>
</dbReference>
<dbReference type="CDD" id="cd05483">
    <property type="entry name" value="retropepsin_like_bacteria"/>
    <property type="match status" value="1"/>
</dbReference>
<dbReference type="GO" id="GO:0004190">
    <property type="term" value="F:aspartic-type endopeptidase activity"/>
    <property type="evidence" value="ECO:0007669"/>
    <property type="project" value="InterPro"/>
</dbReference>
<feature type="signal peptide" evidence="2">
    <location>
        <begin position="1"/>
        <end position="15"/>
    </location>
</feature>
<evidence type="ECO:0000256" key="1">
    <source>
        <dbReference type="ARBA" id="ARBA00022801"/>
    </source>
</evidence>
<keyword evidence="1 4" id="KW-0378">Hydrolase</keyword>
<dbReference type="Pfam" id="PF13650">
    <property type="entry name" value="Asp_protease_2"/>
    <property type="match status" value="1"/>
</dbReference>
<dbReference type="InterPro" id="IPR011969">
    <property type="entry name" value="Clan_AA_Asp_peptidase_C"/>
</dbReference>
<feature type="domain" description="Peptidase A2" evidence="3">
    <location>
        <begin position="81"/>
        <end position="160"/>
    </location>
</feature>
<evidence type="ECO:0000259" key="3">
    <source>
        <dbReference type="PROSITE" id="PS50175"/>
    </source>
</evidence>
<sequence>MKGFLFLAGSVLALAFFVGPGLRTSSDSEAGDAAINEVTPTGQSRSQAPAAPRAVSGDGVVVARGPEGHFTTQAVVNGAAFPMVIDSGASLVVLRREDALAAGISVFPSEFTGTAQTAGGPVRTKRVTIDRLRIGGIERRNVAAAVVDADLPMSLLGQSFLAQLAEMRIADDAMILR</sequence>
<dbReference type="EMBL" id="VOPY01000001">
    <property type="protein sequence ID" value="TXC73867.1"/>
    <property type="molecule type" value="Genomic_DNA"/>
</dbReference>
<evidence type="ECO:0000256" key="2">
    <source>
        <dbReference type="SAM" id="SignalP"/>
    </source>
</evidence>
<dbReference type="Gene3D" id="2.40.70.10">
    <property type="entry name" value="Acid Proteases"/>
    <property type="match status" value="1"/>
</dbReference>
<name>A0A5C6ULL9_9SPHN</name>
<dbReference type="PROSITE" id="PS50175">
    <property type="entry name" value="ASP_PROT_RETROV"/>
    <property type="match status" value="1"/>
</dbReference>
<accession>A0A5C6ULL9</accession>
<proteinExistence type="predicted"/>
<dbReference type="GO" id="GO:0006508">
    <property type="term" value="P:proteolysis"/>
    <property type="evidence" value="ECO:0007669"/>
    <property type="project" value="UniProtKB-KW"/>
</dbReference>
<organism evidence="4 5">
    <name type="scientific">Flavisphingopyxis soli</name>
    <dbReference type="NCBI Taxonomy" id="2601267"/>
    <lineage>
        <taxon>Bacteria</taxon>
        <taxon>Pseudomonadati</taxon>
        <taxon>Pseudomonadota</taxon>
        <taxon>Alphaproteobacteria</taxon>
        <taxon>Sphingomonadales</taxon>
        <taxon>Sphingopyxidaceae</taxon>
        <taxon>Flavisphingopyxis</taxon>
    </lineage>
</organism>